<organism evidence="2 3">
    <name type="scientific">Streptomyces silvisoli</name>
    <dbReference type="NCBI Taxonomy" id="3034235"/>
    <lineage>
        <taxon>Bacteria</taxon>
        <taxon>Bacillati</taxon>
        <taxon>Actinomycetota</taxon>
        <taxon>Actinomycetes</taxon>
        <taxon>Kitasatosporales</taxon>
        <taxon>Streptomycetaceae</taxon>
        <taxon>Streptomyces</taxon>
    </lineage>
</organism>
<accession>A0ABT5ZPX7</accession>
<feature type="compositionally biased region" description="Pro residues" evidence="1">
    <location>
        <begin position="205"/>
        <end position="217"/>
    </location>
</feature>
<feature type="compositionally biased region" description="Polar residues" evidence="1">
    <location>
        <begin position="193"/>
        <end position="202"/>
    </location>
</feature>
<proteinExistence type="predicted"/>
<gene>
    <name evidence="2" type="ORF">P3G67_22185</name>
</gene>
<feature type="region of interest" description="Disordered" evidence="1">
    <location>
        <begin position="148"/>
        <end position="245"/>
    </location>
</feature>
<evidence type="ECO:0000256" key="1">
    <source>
        <dbReference type="SAM" id="MobiDB-lite"/>
    </source>
</evidence>
<feature type="region of interest" description="Disordered" evidence="1">
    <location>
        <begin position="441"/>
        <end position="478"/>
    </location>
</feature>
<feature type="compositionally biased region" description="Low complexity" evidence="1">
    <location>
        <begin position="158"/>
        <end position="182"/>
    </location>
</feature>
<dbReference type="Proteomes" id="UP001216579">
    <property type="component" value="Unassembled WGS sequence"/>
</dbReference>
<protein>
    <submittedName>
        <fullName evidence="2">Uncharacterized protein</fullName>
    </submittedName>
</protein>
<sequence>MSAPTAGRTTRADLPEFATALADRLPGTWMTVAEYFTERFQQHQATERLWAAGHLDWAVREFVHDETALLIGPGDELLLVFDRPLRRDQFLVGAVAPPGVDGNLRLTSAPDGVAVSRDPARAASTVSRRLLPRYHQAVDDVRLPALAPDATSRPACPTPTAYWTPSPTSTATAALCRPLARGPRPPAPPPRHASTSASQQLTHPAPSPCHPLRPNPGPHIADLRPVSARADSTPASPRPSRQRKFFMPPEPDVAFGRHPHLGVAAAVRDGLPQAETILRHHGFTHHRDLDIYTLPSSMLHGEAVRRTAQATAALQAERLTVAVDPRVMYQPTTVAPSALVTQVGRARNASDITDLIDSVVDGYTGAVPELELFLQATANWGEERLGPAGSDIARRFEHLSERLAELAEDLCWTGVDLVDLTGPAPARDQSLPASIRARAATAASPAADARKPSFPTVVTAMQSPFSAPSASPSPGPRR</sequence>
<evidence type="ECO:0000313" key="2">
    <source>
        <dbReference type="EMBL" id="MDF3291885.1"/>
    </source>
</evidence>
<evidence type="ECO:0000313" key="3">
    <source>
        <dbReference type="Proteomes" id="UP001216579"/>
    </source>
</evidence>
<dbReference type="RefSeq" id="WP_276095025.1">
    <property type="nucleotide sequence ID" value="NZ_JARJBC010000014.1"/>
</dbReference>
<dbReference type="EMBL" id="JARJBC010000014">
    <property type="protein sequence ID" value="MDF3291885.1"/>
    <property type="molecule type" value="Genomic_DNA"/>
</dbReference>
<reference evidence="2 3" key="1">
    <citation type="submission" date="2023-03" db="EMBL/GenBank/DDBJ databases">
        <title>Draft genome sequence of Streptomyces sp. RB6PN23 isolated from peat swamp forest in Thailand.</title>
        <authorList>
            <person name="Klaysubun C."/>
            <person name="Duangmal K."/>
        </authorList>
    </citation>
    <scope>NUCLEOTIDE SEQUENCE [LARGE SCALE GENOMIC DNA]</scope>
    <source>
        <strain evidence="2 3">RB6PN23</strain>
    </source>
</reference>
<comment type="caution">
    <text evidence="2">The sequence shown here is derived from an EMBL/GenBank/DDBJ whole genome shotgun (WGS) entry which is preliminary data.</text>
</comment>
<name>A0ABT5ZPX7_9ACTN</name>
<keyword evidence="3" id="KW-1185">Reference proteome</keyword>